<dbReference type="EMBL" id="FQXJ01000003">
    <property type="protein sequence ID" value="SHH23746.1"/>
    <property type="molecule type" value="Genomic_DNA"/>
</dbReference>
<keyword evidence="2" id="KW-1185">Reference proteome</keyword>
<evidence type="ECO:0000313" key="2">
    <source>
        <dbReference type="Proteomes" id="UP000183954"/>
    </source>
</evidence>
<proteinExistence type="predicted"/>
<sequence>MFYSNSLKRVLNYKKFIRRAIDFWTVSADYKPIEYNEVLFIYKDNL</sequence>
<accession>A0A1M5RCH8</accession>
<dbReference type="Proteomes" id="UP000183954">
    <property type="component" value="Unassembled WGS sequence"/>
</dbReference>
<protein>
    <submittedName>
        <fullName evidence="1">Uncharacterized protein</fullName>
    </submittedName>
</protein>
<gene>
    <name evidence="1" type="ORF">SAMN02746098_00516</name>
</gene>
<name>A0A1M5RCH8_9FIRM</name>
<organism evidence="1 2">
    <name type="scientific">Desulfosporosinus lacus DSM 15449</name>
    <dbReference type="NCBI Taxonomy" id="1121420"/>
    <lineage>
        <taxon>Bacteria</taxon>
        <taxon>Bacillati</taxon>
        <taxon>Bacillota</taxon>
        <taxon>Clostridia</taxon>
        <taxon>Eubacteriales</taxon>
        <taxon>Desulfitobacteriaceae</taxon>
        <taxon>Desulfosporosinus</taxon>
    </lineage>
</organism>
<evidence type="ECO:0000313" key="1">
    <source>
        <dbReference type="EMBL" id="SHH23746.1"/>
    </source>
</evidence>
<dbReference type="AlphaFoldDB" id="A0A1M5RCH8"/>
<reference evidence="2" key="1">
    <citation type="submission" date="2016-11" db="EMBL/GenBank/DDBJ databases">
        <authorList>
            <person name="Varghese N."/>
            <person name="Submissions S."/>
        </authorList>
    </citation>
    <scope>NUCLEOTIDE SEQUENCE [LARGE SCALE GENOMIC DNA]</scope>
    <source>
        <strain evidence="2">DSM 15449</strain>
    </source>
</reference>